<sequence length="235" mass="24841">MADHAWHEFPSPSDLAGALSDAVARQLQAAVEERGSATIAVSGGRTPALFFDRLSSHGIAWDKITVTLVDERFVPNDSPRSNARLVAQHLLQNEAARADFIGLYNSAENVEDAAEEASAALARLAWPLDVVVLGMGADRHTASFFPDAADIEALLLPGEGPSVLPVHALSAGEPRLTLSMQRIAGARFLALHIEGDDKKDTLEAALAATPGPASPIGAVLKAAKNTAQIYWAPKR</sequence>
<evidence type="ECO:0000256" key="6">
    <source>
        <dbReference type="ARBA" id="ARBA00020337"/>
    </source>
</evidence>
<keyword evidence="10" id="KW-1185">Reference proteome</keyword>
<dbReference type="PANTHER" id="PTHR11054:SF0">
    <property type="entry name" value="6-PHOSPHOGLUCONOLACTONASE"/>
    <property type="match status" value="1"/>
</dbReference>
<evidence type="ECO:0000313" key="10">
    <source>
        <dbReference type="Proteomes" id="UP000006786"/>
    </source>
</evidence>
<evidence type="ECO:0000256" key="1">
    <source>
        <dbReference type="ARBA" id="ARBA00000832"/>
    </source>
</evidence>
<reference evidence="9 10" key="1">
    <citation type="journal article" date="2012" name="J. Bacteriol.">
        <title>Genome Sequence of Nitratireductor pacificus Type Strain pht-3B.</title>
        <authorList>
            <person name="Lai Q."/>
            <person name="Li G."/>
            <person name="Shao Z."/>
        </authorList>
    </citation>
    <scope>NUCLEOTIDE SEQUENCE [LARGE SCALE GENOMIC DNA]</scope>
    <source>
        <strain evidence="10">pht-3B</strain>
    </source>
</reference>
<dbReference type="AlphaFoldDB" id="K2MEK1"/>
<gene>
    <name evidence="7" type="primary">pgl</name>
    <name evidence="9" type="ORF">NA2_02264</name>
</gene>
<dbReference type="GO" id="GO:0017057">
    <property type="term" value="F:6-phosphogluconolactonase activity"/>
    <property type="evidence" value="ECO:0007669"/>
    <property type="project" value="UniProtKB-UniRule"/>
</dbReference>
<dbReference type="Gene3D" id="3.40.50.1360">
    <property type="match status" value="1"/>
</dbReference>
<feature type="domain" description="Glucosamine/galactosamine-6-phosphate isomerase" evidence="8">
    <location>
        <begin position="11"/>
        <end position="224"/>
    </location>
</feature>
<dbReference type="EMBL" id="AMRM01000002">
    <property type="protein sequence ID" value="EKF20571.1"/>
    <property type="molecule type" value="Genomic_DNA"/>
</dbReference>
<dbReference type="UniPathway" id="UPA00115">
    <property type="reaction ID" value="UER00409"/>
</dbReference>
<evidence type="ECO:0000256" key="7">
    <source>
        <dbReference type="RuleBase" id="RU365095"/>
    </source>
</evidence>
<name>K2MEK1_9HYPH</name>
<dbReference type="NCBIfam" id="TIGR01198">
    <property type="entry name" value="pgl"/>
    <property type="match status" value="1"/>
</dbReference>
<dbReference type="GO" id="GO:0006098">
    <property type="term" value="P:pentose-phosphate shunt"/>
    <property type="evidence" value="ECO:0007669"/>
    <property type="project" value="UniProtKB-UniPathway"/>
</dbReference>
<dbReference type="PATRIC" id="fig|391937.3.peg.469"/>
<evidence type="ECO:0000313" key="9">
    <source>
        <dbReference type="EMBL" id="EKF20571.1"/>
    </source>
</evidence>
<dbReference type="PANTHER" id="PTHR11054">
    <property type="entry name" value="6-PHOSPHOGLUCONOLACTONASE"/>
    <property type="match status" value="1"/>
</dbReference>
<dbReference type="CDD" id="cd01400">
    <property type="entry name" value="6PGL"/>
    <property type="match status" value="1"/>
</dbReference>
<dbReference type="SUPFAM" id="SSF100950">
    <property type="entry name" value="NagB/RpiA/CoA transferase-like"/>
    <property type="match status" value="1"/>
</dbReference>
<keyword evidence="7" id="KW-0378">Hydrolase</keyword>
<accession>K2MEK1</accession>
<dbReference type="eggNOG" id="COG0363">
    <property type="taxonomic scope" value="Bacteria"/>
</dbReference>
<evidence type="ECO:0000256" key="2">
    <source>
        <dbReference type="ARBA" id="ARBA00002681"/>
    </source>
</evidence>
<dbReference type="STRING" id="391937.NA2_02264"/>
<comment type="catalytic activity">
    <reaction evidence="1 7">
        <text>6-phospho-D-glucono-1,5-lactone + H2O = 6-phospho-D-gluconate + H(+)</text>
        <dbReference type="Rhea" id="RHEA:12556"/>
        <dbReference type="ChEBI" id="CHEBI:15377"/>
        <dbReference type="ChEBI" id="CHEBI:15378"/>
        <dbReference type="ChEBI" id="CHEBI:57955"/>
        <dbReference type="ChEBI" id="CHEBI:58759"/>
        <dbReference type="EC" id="3.1.1.31"/>
    </reaction>
</comment>
<protein>
    <recommendedName>
        <fullName evidence="6 7">6-phosphogluconolactonase</fullName>
        <shortName evidence="7">6PGL</shortName>
        <ecNumber evidence="5 7">3.1.1.31</ecNumber>
    </recommendedName>
</protein>
<dbReference type="GO" id="GO:0005975">
    <property type="term" value="P:carbohydrate metabolic process"/>
    <property type="evidence" value="ECO:0007669"/>
    <property type="project" value="UniProtKB-UniRule"/>
</dbReference>
<dbReference type="InterPro" id="IPR039104">
    <property type="entry name" value="6PGL"/>
</dbReference>
<dbReference type="OrthoDB" id="9810967at2"/>
<evidence type="ECO:0000256" key="4">
    <source>
        <dbReference type="ARBA" id="ARBA00010662"/>
    </source>
</evidence>
<dbReference type="InterPro" id="IPR005900">
    <property type="entry name" value="6-phosphogluconolactonase_DevB"/>
</dbReference>
<organism evidence="9 10">
    <name type="scientific">Nitratireductor pacificus pht-3B</name>
    <dbReference type="NCBI Taxonomy" id="391937"/>
    <lineage>
        <taxon>Bacteria</taxon>
        <taxon>Pseudomonadati</taxon>
        <taxon>Pseudomonadota</taxon>
        <taxon>Alphaproteobacteria</taxon>
        <taxon>Hyphomicrobiales</taxon>
        <taxon>Phyllobacteriaceae</taxon>
        <taxon>Nitratireductor</taxon>
    </lineage>
</organism>
<dbReference type="InterPro" id="IPR006148">
    <property type="entry name" value="Glc/Gal-6P_isomerase"/>
</dbReference>
<comment type="similarity">
    <text evidence="4 7">Belongs to the glucosamine/galactosamine-6-phosphate isomerase family. 6-phosphogluconolactonase subfamily.</text>
</comment>
<dbReference type="RefSeq" id="WP_008593703.1">
    <property type="nucleotide sequence ID" value="NZ_AMRM01000002.1"/>
</dbReference>
<comment type="caution">
    <text evidence="9">The sequence shown here is derived from an EMBL/GenBank/DDBJ whole genome shotgun (WGS) entry which is preliminary data.</text>
</comment>
<evidence type="ECO:0000256" key="5">
    <source>
        <dbReference type="ARBA" id="ARBA00013198"/>
    </source>
</evidence>
<evidence type="ECO:0000256" key="3">
    <source>
        <dbReference type="ARBA" id="ARBA00004961"/>
    </source>
</evidence>
<evidence type="ECO:0000259" key="8">
    <source>
        <dbReference type="Pfam" id="PF01182"/>
    </source>
</evidence>
<dbReference type="Pfam" id="PF01182">
    <property type="entry name" value="Glucosamine_iso"/>
    <property type="match status" value="1"/>
</dbReference>
<comment type="pathway">
    <text evidence="3 7">Carbohydrate degradation; pentose phosphate pathway; D-ribulose 5-phosphate from D-glucose 6-phosphate (oxidative stage): step 2/3.</text>
</comment>
<dbReference type="InterPro" id="IPR037171">
    <property type="entry name" value="NagB/RpiA_transferase-like"/>
</dbReference>
<comment type="function">
    <text evidence="2 7">Hydrolysis of 6-phosphogluconolactone to 6-phosphogluconate.</text>
</comment>
<dbReference type="EC" id="3.1.1.31" evidence="5 7"/>
<proteinExistence type="inferred from homology"/>
<dbReference type="Proteomes" id="UP000006786">
    <property type="component" value="Unassembled WGS sequence"/>
</dbReference>